<feature type="coiled-coil region" evidence="1">
    <location>
        <begin position="139"/>
        <end position="166"/>
    </location>
</feature>
<keyword evidence="1" id="KW-0175">Coiled coil</keyword>
<evidence type="ECO:0000313" key="2">
    <source>
        <dbReference type="EMBL" id="QLQ79980.1"/>
    </source>
</evidence>
<reference evidence="2 3" key="1">
    <citation type="submission" date="2020-06" db="EMBL/GenBank/DDBJ databases">
        <title>The yeast mating-type switching endonuclease HO is a domesticated member of an unorthodox homing genetic element family.</title>
        <authorList>
            <person name="Coughlan A.Y."/>
            <person name="Lombardi L."/>
            <person name="Braun-Galleani S."/>
            <person name="Martos A.R."/>
            <person name="Galeote V."/>
            <person name="Bigey F."/>
            <person name="Dequin S."/>
            <person name="Byrne K.P."/>
            <person name="Wolfe K.H."/>
        </authorList>
    </citation>
    <scope>NUCLEOTIDE SEQUENCE [LARGE SCALE GENOMIC DNA]</scope>
    <source>
        <strain evidence="2 3">CBS2947</strain>
    </source>
</reference>
<name>A0A7H9HRJ7_9SACH</name>
<gene>
    <name evidence="2" type="ORF">HG537_0C06290</name>
</gene>
<dbReference type="Proteomes" id="UP000510647">
    <property type="component" value="Chromosome 3"/>
</dbReference>
<dbReference type="CDD" id="cd22646">
    <property type="entry name" value="MCM22_CTD"/>
    <property type="match status" value="1"/>
</dbReference>
<dbReference type="AlphaFoldDB" id="A0A7H9HRJ7"/>
<keyword evidence="3" id="KW-1185">Reference proteome</keyword>
<protein>
    <submittedName>
        <fullName evidence="2">Uncharacterized protein</fullName>
    </submittedName>
</protein>
<evidence type="ECO:0000256" key="1">
    <source>
        <dbReference type="SAM" id="Coils"/>
    </source>
</evidence>
<proteinExistence type="predicted"/>
<evidence type="ECO:0000313" key="3">
    <source>
        <dbReference type="Proteomes" id="UP000510647"/>
    </source>
</evidence>
<dbReference type="OrthoDB" id="4035795at2759"/>
<sequence length="292" mass="33832">MAYKVGSIELIKLVYLDHLEFFNKRSLMTTYLTRLTIKMTIKMTTSLTINCEPISWDMDGLERSMSSEELVQAYVESLESHIHLKRDLLKQVQNATDEVPEAIEPKGDWKELLSKPLFRPDRSDPIGLSLASVSQTTRLESTKKWINEKEKRLVELEQMIRDQKDLNNDLVVLIDLLNRKLETMAITSEKQRPRMPEEVNRQLLSSLEEFVKKILSVDMVDAEHAGDDLSEEVFALIMRLLNHDETLEVADFHKCSKKLFRLLLRSNLITVTDSPNNVRHVKLLDFASYDLS</sequence>
<accession>A0A7H9HRJ7</accession>
<organism evidence="2 3">
    <name type="scientific">Torulaspora globosa</name>
    <dbReference type="NCBI Taxonomy" id="48254"/>
    <lineage>
        <taxon>Eukaryota</taxon>
        <taxon>Fungi</taxon>
        <taxon>Dikarya</taxon>
        <taxon>Ascomycota</taxon>
        <taxon>Saccharomycotina</taxon>
        <taxon>Saccharomycetes</taxon>
        <taxon>Saccharomycetales</taxon>
        <taxon>Saccharomycetaceae</taxon>
        <taxon>Torulaspora</taxon>
    </lineage>
</organism>
<dbReference type="EMBL" id="CP059269">
    <property type="protein sequence ID" value="QLQ79980.1"/>
    <property type="molecule type" value="Genomic_DNA"/>
</dbReference>